<sequence>MESEKEGREGGRERGREEREGDKRRERTDRGRERDRVEEGRERGEGGSDAVLGAKCSSVTESDATMPHDHCIMFSSICPTVSAETIILREGDGERERGEGGRERERERGKRGRQEERENRQRQRERQSGRGEGKRGGREGGREGGDAVLGAKYSSVTESDATMPHDHCKQELLAISNVPIADCPPSPPRTAPPTMKSANFFDTMERMEQVPEAAEMRTVPQRQKARLSSYLSSYPSPSIPL</sequence>
<accession>A0A5C6P6G6</accession>
<comment type="caution">
    <text evidence="2">The sequence shown here is derived from an EMBL/GenBank/DDBJ whole genome shotgun (WGS) entry which is preliminary data.</text>
</comment>
<feature type="region of interest" description="Disordered" evidence="1">
    <location>
        <begin position="89"/>
        <end position="149"/>
    </location>
</feature>
<dbReference type="EMBL" id="RHFK02000006">
    <property type="protein sequence ID" value="TWW74529.1"/>
    <property type="molecule type" value="Genomic_DNA"/>
</dbReference>
<gene>
    <name evidence="2" type="ORF">D4764_14G0005320</name>
</gene>
<dbReference type="AlphaFoldDB" id="A0A5C6P6G6"/>
<feature type="region of interest" description="Disordered" evidence="1">
    <location>
        <begin position="210"/>
        <end position="241"/>
    </location>
</feature>
<feature type="compositionally biased region" description="Basic and acidic residues" evidence="1">
    <location>
        <begin position="1"/>
        <end position="46"/>
    </location>
</feature>
<evidence type="ECO:0000313" key="2">
    <source>
        <dbReference type="EMBL" id="TWW74529.1"/>
    </source>
</evidence>
<proteinExistence type="predicted"/>
<reference evidence="2 3" key="1">
    <citation type="submission" date="2019-04" db="EMBL/GenBank/DDBJ databases">
        <title>Chromosome genome assembly for Takifugu flavidus.</title>
        <authorList>
            <person name="Xiao S."/>
        </authorList>
    </citation>
    <scope>NUCLEOTIDE SEQUENCE [LARGE SCALE GENOMIC DNA]</scope>
    <source>
        <strain evidence="2">HTHZ2018</strain>
        <tissue evidence="2">Muscle</tissue>
    </source>
</reference>
<feature type="compositionally biased region" description="Low complexity" evidence="1">
    <location>
        <begin position="227"/>
        <end position="241"/>
    </location>
</feature>
<feature type="compositionally biased region" description="Basic and acidic residues" evidence="1">
    <location>
        <begin position="89"/>
        <end position="145"/>
    </location>
</feature>
<keyword evidence="3" id="KW-1185">Reference proteome</keyword>
<organism evidence="2 3">
    <name type="scientific">Takifugu flavidus</name>
    <name type="common">sansaifugu</name>
    <dbReference type="NCBI Taxonomy" id="433684"/>
    <lineage>
        <taxon>Eukaryota</taxon>
        <taxon>Metazoa</taxon>
        <taxon>Chordata</taxon>
        <taxon>Craniata</taxon>
        <taxon>Vertebrata</taxon>
        <taxon>Euteleostomi</taxon>
        <taxon>Actinopterygii</taxon>
        <taxon>Neopterygii</taxon>
        <taxon>Teleostei</taxon>
        <taxon>Neoteleostei</taxon>
        <taxon>Acanthomorphata</taxon>
        <taxon>Eupercaria</taxon>
        <taxon>Tetraodontiformes</taxon>
        <taxon>Tetradontoidea</taxon>
        <taxon>Tetraodontidae</taxon>
        <taxon>Takifugu</taxon>
    </lineage>
</organism>
<evidence type="ECO:0000256" key="1">
    <source>
        <dbReference type="SAM" id="MobiDB-lite"/>
    </source>
</evidence>
<protein>
    <submittedName>
        <fullName evidence="2">Rap1 GTPase-activating protein 2</fullName>
    </submittedName>
</protein>
<evidence type="ECO:0000313" key="3">
    <source>
        <dbReference type="Proteomes" id="UP000324091"/>
    </source>
</evidence>
<name>A0A5C6P6G6_9TELE</name>
<dbReference type="Proteomes" id="UP000324091">
    <property type="component" value="Chromosome 14"/>
</dbReference>
<feature type="region of interest" description="Disordered" evidence="1">
    <location>
        <begin position="1"/>
        <end position="54"/>
    </location>
</feature>